<dbReference type="Gene3D" id="3.30.66.10">
    <property type="entry name" value="DNA topoisomerase I domain"/>
    <property type="match status" value="1"/>
</dbReference>
<dbReference type="Pfam" id="PF01028">
    <property type="entry name" value="Topoisom_I"/>
    <property type="match status" value="1"/>
</dbReference>
<dbReference type="OrthoDB" id="9778962at2"/>
<keyword evidence="6 9" id="KW-0413">Isomerase</keyword>
<dbReference type="EC" id="5.6.2.1" evidence="3"/>
<dbReference type="PROSITE" id="PS52038">
    <property type="entry name" value="TOPO_IB_2"/>
    <property type="match status" value="1"/>
</dbReference>
<evidence type="ECO:0000256" key="6">
    <source>
        <dbReference type="ARBA" id="ARBA00023235"/>
    </source>
</evidence>
<evidence type="ECO:0000256" key="1">
    <source>
        <dbReference type="ARBA" id="ARBA00000213"/>
    </source>
</evidence>
<dbReference type="RefSeq" id="WP_057752684.1">
    <property type="nucleotide sequence ID" value="NZ_LJYG01000101.1"/>
</dbReference>
<dbReference type="SUPFAM" id="SSF56349">
    <property type="entry name" value="DNA breaking-rejoining enzymes"/>
    <property type="match status" value="1"/>
</dbReference>
<dbReference type="STRING" id="989370.AOQ71_25460"/>
<proteinExistence type="inferred from homology"/>
<dbReference type="InterPro" id="IPR001631">
    <property type="entry name" value="TopoI"/>
</dbReference>
<dbReference type="GO" id="GO:0006265">
    <property type="term" value="P:DNA topological change"/>
    <property type="evidence" value="ECO:0007669"/>
    <property type="project" value="InterPro"/>
</dbReference>
<comment type="caution">
    <text evidence="9">The sequence shown here is derived from an EMBL/GenBank/DDBJ whole genome shotgun (WGS) entry which is preliminary data.</text>
</comment>
<evidence type="ECO:0000256" key="5">
    <source>
        <dbReference type="ARBA" id="ARBA00023125"/>
    </source>
</evidence>
<dbReference type="Proteomes" id="UP000051936">
    <property type="component" value="Unassembled WGS sequence"/>
</dbReference>
<dbReference type="InterPro" id="IPR035447">
    <property type="entry name" value="DNA_topo_I_N_sf"/>
</dbReference>
<comment type="similarity">
    <text evidence="2">Belongs to the type IB topoisomerase family.</text>
</comment>
<feature type="domain" description="DNA topoisomerase IB N-terminal" evidence="8">
    <location>
        <begin position="46"/>
        <end position="93"/>
    </location>
</feature>
<organism evidence="9 10">
    <name type="scientific">Bradyrhizobium manausense</name>
    <dbReference type="NCBI Taxonomy" id="989370"/>
    <lineage>
        <taxon>Bacteria</taxon>
        <taxon>Pseudomonadati</taxon>
        <taxon>Pseudomonadota</taxon>
        <taxon>Alphaproteobacteria</taxon>
        <taxon>Hyphomicrobiales</taxon>
        <taxon>Nitrobacteraceae</taxon>
        <taxon>Bradyrhizobium</taxon>
    </lineage>
</organism>
<dbReference type="Gene3D" id="3.90.15.10">
    <property type="entry name" value="Topoisomerase I, Chain A, domain 3"/>
    <property type="match status" value="1"/>
</dbReference>
<dbReference type="SUPFAM" id="SSF55869">
    <property type="entry name" value="DNA topoisomerase I domain"/>
    <property type="match status" value="1"/>
</dbReference>
<gene>
    <name evidence="9" type="ORF">AOQ71_25460</name>
</gene>
<reference evidence="9 10" key="1">
    <citation type="submission" date="2015-09" db="EMBL/GenBank/DDBJ databases">
        <title>Draft Genome Sequence of Bradyrhizobium manausense Strain BR 3351T, a Novel Symbiotic Nitrogen-Fixing Alphaproteobacterium Isolated from Brazilian Amazon Rain Forest.</title>
        <authorList>
            <person name="De Araujo J.L."/>
            <person name="Zilli J.E."/>
        </authorList>
    </citation>
    <scope>NUCLEOTIDE SEQUENCE [LARGE SCALE GENOMIC DNA]</scope>
    <source>
        <strain evidence="9 10">BR3351</strain>
    </source>
</reference>
<evidence type="ECO:0000313" key="10">
    <source>
        <dbReference type="Proteomes" id="UP000051936"/>
    </source>
</evidence>
<dbReference type="InterPro" id="IPR049331">
    <property type="entry name" value="Top1B_N_bact"/>
</dbReference>
<dbReference type="InterPro" id="IPR011010">
    <property type="entry name" value="DNA_brk_join_enz"/>
</dbReference>
<dbReference type="Gene3D" id="1.10.132.120">
    <property type="match status" value="1"/>
</dbReference>
<feature type="domain" description="DNA topoisomerase I catalytic core eukaryotic-type" evidence="7">
    <location>
        <begin position="104"/>
        <end position="319"/>
    </location>
</feature>
<protein>
    <recommendedName>
        <fullName evidence="3">DNA topoisomerase</fullName>
        <ecNumber evidence="3">5.6.2.1</ecNumber>
    </recommendedName>
</protein>
<accession>A0A0R3DG33</accession>
<name>A0A0R3DG33_9BRAD</name>
<comment type="catalytic activity">
    <reaction evidence="1">
        <text>ATP-independent breakage of single-stranded DNA, followed by passage and rejoining.</text>
        <dbReference type="EC" id="5.6.2.1"/>
    </reaction>
</comment>
<dbReference type="GO" id="GO:0003677">
    <property type="term" value="F:DNA binding"/>
    <property type="evidence" value="ECO:0007669"/>
    <property type="project" value="UniProtKB-KW"/>
</dbReference>
<dbReference type="PRINTS" id="PR00416">
    <property type="entry name" value="EUTPISMRASEI"/>
</dbReference>
<evidence type="ECO:0000259" key="7">
    <source>
        <dbReference type="Pfam" id="PF01028"/>
    </source>
</evidence>
<dbReference type="Pfam" id="PF21338">
    <property type="entry name" value="Top1B_N_bact"/>
    <property type="match status" value="1"/>
</dbReference>
<keyword evidence="5" id="KW-0238">DNA-binding</keyword>
<evidence type="ECO:0000259" key="8">
    <source>
        <dbReference type="Pfam" id="PF21338"/>
    </source>
</evidence>
<evidence type="ECO:0000256" key="2">
    <source>
        <dbReference type="ARBA" id="ARBA00006645"/>
    </source>
</evidence>
<keyword evidence="4" id="KW-0799">Topoisomerase</keyword>
<dbReference type="AlphaFoldDB" id="A0A0R3DG33"/>
<evidence type="ECO:0000256" key="4">
    <source>
        <dbReference type="ARBA" id="ARBA00023029"/>
    </source>
</evidence>
<dbReference type="EMBL" id="LJYG01000101">
    <property type="protein sequence ID" value="KRQ06380.1"/>
    <property type="molecule type" value="Genomic_DNA"/>
</dbReference>
<dbReference type="GO" id="GO:0003917">
    <property type="term" value="F:DNA topoisomerase type I (single strand cut, ATP-independent) activity"/>
    <property type="evidence" value="ECO:0007669"/>
    <property type="project" value="UniProtKB-EC"/>
</dbReference>
<dbReference type="InterPro" id="IPR014711">
    <property type="entry name" value="TopoI_cat_a-hlx-sub_euk"/>
</dbReference>
<evidence type="ECO:0000313" key="9">
    <source>
        <dbReference type="EMBL" id="KRQ06380.1"/>
    </source>
</evidence>
<keyword evidence="10" id="KW-1185">Reference proteome</keyword>
<evidence type="ECO:0000256" key="3">
    <source>
        <dbReference type="ARBA" id="ARBA00012891"/>
    </source>
</evidence>
<dbReference type="InterPro" id="IPR013500">
    <property type="entry name" value="TopoI_cat_euk"/>
</dbReference>
<sequence length="374" mass="42266">MFRETKADERIPERTAEVAAFIAEEGLRYVSDAKPGYTRKRTGTTFSYYDQSGARITNKDIIRRIKSIGIPPAYERVWICPVANGHIQATGYDARGRKQYRYHAKWRELRDQNKYEHVMQFAAALPALRFRVAADMKHEGLPREKILATVVSLLEKTLIRVGNAEYANTNNSYGLTTMRRRHVAIKGSTLKFEFTGKSGKQWKLSVEDRRIAAIVKHCADLPGHELFKYLDDDGEPRTIDSGDVNAYIKEITGQDFTAKDFRTWAGTVLAALALAEFKTYDSQAEAKRNVVAAIDKVARQLGNTPAICRKCYVHPEILGAYMSGDLAKMIEDKIAERFKRQYSKLSADEVMVLAFLNKRLKATRKAGESAKLAA</sequence>